<evidence type="ECO:0000313" key="6">
    <source>
        <dbReference type="EMBL" id="RCK51693.1"/>
    </source>
</evidence>
<gene>
    <name evidence="6" type="ORF">TH25_08405</name>
</gene>
<keyword evidence="2 4" id="KW-0238">DNA-binding</keyword>
<feature type="DNA-binding region" description="H-T-H motif" evidence="4">
    <location>
        <begin position="37"/>
        <end position="56"/>
    </location>
</feature>
<dbReference type="InterPro" id="IPR013570">
    <property type="entry name" value="Tscrpt_reg_YsiA_C"/>
</dbReference>
<proteinExistence type="predicted"/>
<evidence type="ECO:0000259" key="5">
    <source>
        <dbReference type="PROSITE" id="PS50977"/>
    </source>
</evidence>
<dbReference type="InterPro" id="IPR009057">
    <property type="entry name" value="Homeodomain-like_sf"/>
</dbReference>
<reference evidence="6 7" key="1">
    <citation type="submission" date="2014-07" db="EMBL/GenBank/DDBJ databases">
        <title>Draft genome sequence of Thalassospira profundimaris S25-3-2.</title>
        <authorList>
            <person name="Lai Q."/>
            <person name="Shao Z."/>
        </authorList>
    </citation>
    <scope>NUCLEOTIDE SEQUENCE [LARGE SCALE GENOMIC DNA]</scope>
    <source>
        <strain evidence="6 7">S25-3-2</strain>
    </source>
</reference>
<dbReference type="InterPro" id="IPR001647">
    <property type="entry name" value="HTH_TetR"/>
</dbReference>
<dbReference type="InterPro" id="IPR050109">
    <property type="entry name" value="HTH-type_TetR-like_transc_reg"/>
</dbReference>
<sequence>MEKTDKTHPYIRKHERREMIAQAARQLIAEQGLAALRTRAVADRVGINISTLHFHISGKAALLDFVATTTRDAFLALLPPEPDPKYNARDQLHREVQAYHDSLRDQPELAVCFAQLSQAAASNPELAQTLADFTKNWCGRYCKIMTFGRDQGVFRPNLDPFAAALMVTGALTAFAQHGPGGLAHFWPVYSEIERSLLACRPVSA</sequence>
<dbReference type="RefSeq" id="WP_114087890.1">
    <property type="nucleotide sequence ID" value="NZ_JPWH01000005.1"/>
</dbReference>
<dbReference type="InterPro" id="IPR036271">
    <property type="entry name" value="Tet_transcr_reg_TetR-rel_C_sf"/>
</dbReference>
<dbReference type="Pfam" id="PF00440">
    <property type="entry name" value="TetR_N"/>
    <property type="match status" value="1"/>
</dbReference>
<evidence type="ECO:0000256" key="2">
    <source>
        <dbReference type="ARBA" id="ARBA00023125"/>
    </source>
</evidence>
<evidence type="ECO:0000313" key="7">
    <source>
        <dbReference type="Proteomes" id="UP000252517"/>
    </source>
</evidence>
<dbReference type="SUPFAM" id="SSF46689">
    <property type="entry name" value="Homeodomain-like"/>
    <property type="match status" value="1"/>
</dbReference>
<keyword evidence="3" id="KW-0804">Transcription</keyword>
<dbReference type="GO" id="GO:0000976">
    <property type="term" value="F:transcription cis-regulatory region binding"/>
    <property type="evidence" value="ECO:0007669"/>
    <property type="project" value="TreeGrafter"/>
</dbReference>
<comment type="caution">
    <text evidence="6">The sequence shown here is derived from an EMBL/GenBank/DDBJ whole genome shotgun (WGS) entry which is preliminary data.</text>
</comment>
<feature type="domain" description="HTH tetR-type" evidence="5">
    <location>
        <begin position="14"/>
        <end position="74"/>
    </location>
</feature>
<dbReference type="Pfam" id="PF08359">
    <property type="entry name" value="TetR_C_4"/>
    <property type="match status" value="1"/>
</dbReference>
<accession>A0A367XDE2</accession>
<dbReference type="GO" id="GO:0003700">
    <property type="term" value="F:DNA-binding transcription factor activity"/>
    <property type="evidence" value="ECO:0007669"/>
    <property type="project" value="TreeGrafter"/>
</dbReference>
<evidence type="ECO:0000256" key="3">
    <source>
        <dbReference type="ARBA" id="ARBA00023163"/>
    </source>
</evidence>
<dbReference type="PANTHER" id="PTHR30055:SF234">
    <property type="entry name" value="HTH-TYPE TRANSCRIPTIONAL REGULATOR BETI"/>
    <property type="match status" value="1"/>
</dbReference>
<dbReference type="Gene3D" id="1.10.357.10">
    <property type="entry name" value="Tetracycline Repressor, domain 2"/>
    <property type="match status" value="1"/>
</dbReference>
<keyword evidence="1" id="KW-0805">Transcription regulation</keyword>
<dbReference type="PANTHER" id="PTHR30055">
    <property type="entry name" value="HTH-TYPE TRANSCRIPTIONAL REGULATOR RUTR"/>
    <property type="match status" value="1"/>
</dbReference>
<dbReference type="EMBL" id="JPWH01000005">
    <property type="protein sequence ID" value="RCK51693.1"/>
    <property type="molecule type" value="Genomic_DNA"/>
</dbReference>
<dbReference type="SUPFAM" id="SSF48498">
    <property type="entry name" value="Tetracyclin repressor-like, C-terminal domain"/>
    <property type="match status" value="1"/>
</dbReference>
<evidence type="ECO:0000256" key="4">
    <source>
        <dbReference type="PROSITE-ProRule" id="PRU00335"/>
    </source>
</evidence>
<evidence type="ECO:0000256" key="1">
    <source>
        <dbReference type="ARBA" id="ARBA00023015"/>
    </source>
</evidence>
<organism evidence="6 7">
    <name type="scientific">Thalassospira profundimaris</name>
    <dbReference type="NCBI Taxonomy" id="502049"/>
    <lineage>
        <taxon>Bacteria</taxon>
        <taxon>Pseudomonadati</taxon>
        <taxon>Pseudomonadota</taxon>
        <taxon>Alphaproteobacteria</taxon>
        <taxon>Rhodospirillales</taxon>
        <taxon>Thalassospiraceae</taxon>
        <taxon>Thalassospira</taxon>
    </lineage>
</organism>
<dbReference type="OrthoDB" id="9809772at2"/>
<name>A0A367XDE2_9PROT</name>
<dbReference type="Proteomes" id="UP000252517">
    <property type="component" value="Unassembled WGS sequence"/>
</dbReference>
<protein>
    <submittedName>
        <fullName evidence="6">TetR family transcriptional regulator</fullName>
    </submittedName>
</protein>
<dbReference type="PRINTS" id="PR00455">
    <property type="entry name" value="HTHTETR"/>
</dbReference>
<dbReference type="PROSITE" id="PS50977">
    <property type="entry name" value="HTH_TETR_2"/>
    <property type="match status" value="1"/>
</dbReference>
<dbReference type="AlphaFoldDB" id="A0A367XDE2"/>